<comment type="caution">
    <text evidence="1">The sequence shown here is derived from an EMBL/GenBank/DDBJ whole genome shotgun (WGS) entry which is preliminary data.</text>
</comment>
<dbReference type="EMBL" id="JADBJN010000003">
    <property type="protein sequence ID" value="KAG5670707.1"/>
    <property type="molecule type" value="Genomic_DNA"/>
</dbReference>
<organism evidence="1 2">
    <name type="scientific">Polypedilum vanderplanki</name>
    <name type="common">Sleeping chironomid midge</name>
    <dbReference type="NCBI Taxonomy" id="319348"/>
    <lineage>
        <taxon>Eukaryota</taxon>
        <taxon>Metazoa</taxon>
        <taxon>Ecdysozoa</taxon>
        <taxon>Arthropoda</taxon>
        <taxon>Hexapoda</taxon>
        <taxon>Insecta</taxon>
        <taxon>Pterygota</taxon>
        <taxon>Neoptera</taxon>
        <taxon>Endopterygota</taxon>
        <taxon>Diptera</taxon>
        <taxon>Nematocera</taxon>
        <taxon>Chironomoidea</taxon>
        <taxon>Chironomidae</taxon>
        <taxon>Chironominae</taxon>
        <taxon>Polypedilum</taxon>
        <taxon>Polypedilum</taxon>
    </lineage>
</organism>
<evidence type="ECO:0000313" key="2">
    <source>
        <dbReference type="Proteomes" id="UP001107558"/>
    </source>
</evidence>
<name>A0A9J6BMN6_POLVA</name>
<protein>
    <submittedName>
        <fullName evidence="1">Uncharacterized protein</fullName>
    </submittedName>
</protein>
<reference evidence="1" key="1">
    <citation type="submission" date="2021-03" db="EMBL/GenBank/DDBJ databases">
        <title>Chromosome level genome of the anhydrobiotic midge Polypedilum vanderplanki.</title>
        <authorList>
            <person name="Yoshida Y."/>
            <person name="Kikawada T."/>
            <person name="Gusev O."/>
        </authorList>
    </citation>
    <scope>NUCLEOTIDE SEQUENCE</scope>
    <source>
        <strain evidence="1">NIAS01</strain>
        <tissue evidence="1">Whole body or cell culture</tissue>
    </source>
</reference>
<dbReference type="Proteomes" id="UP001107558">
    <property type="component" value="Chromosome 3"/>
</dbReference>
<keyword evidence="2" id="KW-1185">Reference proteome</keyword>
<sequence>MRRKLDPDNTSIILLSDFMYEFFPEDKKSTPDTFDLFHYNGIPNSNALNKYSGSNPMLTVLQTKWPNIEINWIQDTIPSLN</sequence>
<dbReference type="OrthoDB" id="9981542at2759"/>
<proteinExistence type="predicted"/>
<dbReference type="AlphaFoldDB" id="A0A9J6BMN6"/>
<gene>
    <name evidence="1" type="ORF">PVAND_000953</name>
</gene>
<evidence type="ECO:0000313" key="1">
    <source>
        <dbReference type="EMBL" id="KAG5670707.1"/>
    </source>
</evidence>
<accession>A0A9J6BMN6</accession>